<name>A0A7T0FZW6_9BACT</name>
<dbReference type="KEGG" id="nli:G3M70_04575"/>
<dbReference type="AlphaFoldDB" id="A0A7T0FZW6"/>
<evidence type="ECO:0000313" key="2">
    <source>
        <dbReference type="Proteomes" id="UP000594688"/>
    </source>
</evidence>
<dbReference type="Proteomes" id="UP000594688">
    <property type="component" value="Chromosome"/>
</dbReference>
<gene>
    <name evidence="1" type="ORF">G3M70_04575</name>
</gene>
<evidence type="ECO:0000313" key="1">
    <source>
        <dbReference type="EMBL" id="QPJ61201.1"/>
    </source>
</evidence>
<dbReference type="EMBL" id="CP048685">
    <property type="protein sequence ID" value="QPJ61201.1"/>
    <property type="molecule type" value="Genomic_DNA"/>
</dbReference>
<organism evidence="1 2">
    <name type="scientific">Candidatus Nitronauta litoralis</name>
    <dbReference type="NCBI Taxonomy" id="2705533"/>
    <lineage>
        <taxon>Bacteria</taxon>
        <taxon>Pseudomonadati</taxon>
        <taxon>Nitrospinota/Tectimicrobiota group</taxon>
        <taxon>Nitrospinota</taxon>
        <taxon>Nitrospinia</taxon>
        <taxon>Nitrospinales</taxon>
        <taxon>Nitrospinaceae</taxon>
        <taxon>Candidatus Nitronauta</taxon>
    </lineage>
</organism>
<protein>
    <submittedName>
        <fullName evidence="1">Uncharacterized protein</fullName>
    </submittedName>
</protein>
<proteinExistence type="predicted"/>
<sequence>MGTIGFKKDGGLQATLCRAQRFTATYCRLWGAEKDIEKPLPPVRIMGRGSIERNEDHQ</sequence>
<reference evidence="1 2" key="1">
    <citation type="submission" date="2020-02" db="EMBL/GenBank/DDBJ databases">
        <title>Genomic and physiological characterization of two novel Nitrospinaceae genera.</title>
        <authorList>
            <person name="Mueller A.J."/>
            <person name="Jung M.-Y."/>
            <person name="Strachan C.R."/>
            <person name="Herbold C.W."/>
            <person name="Kirkegaard R.H."/>
            <person name="Daims H."/>
        </authorList>
    </citation>
    <scope>NUCLEOTIDE SEQUENCE [LARGE SCALE GENOMIC DNA]</scope>
    <source>
        <strain evidence="1">EB</strain>
    </source>
</reference>
<accession>A0A7T0FZW6</accession>